<feature type="compositionally biased region" description="Polar residues" evidence="1">
    <location>
        <begin position="84"/>
        <end position="98"/>
    </location>
</feature>
<accession>A0A0C9UEP5</accession>
<reference evidence="2 3" key="1">
    <citation type="submission" date="2014-06" db="EMBL/GenBank/DDBJ databases">
        <title>Evolutionary Origins and Diversification of the Mycorrhizal Mutualists.</title>
        <authorList>
            <consortium name="DOE Joint Genome Institute"/>
            <consortium name="Mycorrhizal Genomics Consortium"/>
            <person name="Kohler A."/>
            <person name="Kuo A."/>
            <person name="Nagy L.G."/>
            <person name="Floudas D."/>
            <person name="Copeland A."/>
            <person name="Barry K.W."/>
            <person name="Cichocki N."/>
            <person name="Veneault-Fourrey C."/>
            <person name="LaButti K."/>
            <person name="Lindquist E.A."/>
            <person name="Lipzen A."/>
            <person name="Lundell T."/>
            <person name="Morin E."/>
            <person name="Murat C."/>
            <person name="Riley R."/>
            <person name="Ohm R."/>
            <person name="Sun H."/>
            <person name="Tunlid A."/>
            <person name="Henrissat B."/>
            <person name="Grigoriev I.V."/>
            <person name="Hibbett D.S."/>
            <person name="Martin F."/>
        </authorList>
    </citation>
    <scope>NUCLEOTIDE SEQUENCE [LARGE SCALE GENOMIC DNA]</scope>
    <source>
        <strain evidence="2 3">SS14</strain>
    </source>
</reference>
<evidence type="ECO:0000313" key="3">
    <source>
        <dbReference type="Proteomes" id="UP000054279"/>
    </source>
</evidence>
<name>A0A0C9UEP5_SPHS4</name>
<evidence type="ECO:0000313" key="2">
    <source>
        <dbReference type="EMBL" id="KIJ41453.1"/>
    </source>
</evidence>
<keyword evidence="3" id="KW-1185">Reference proteome</keyword>
<dbReference type="HOGENOM" id="CLU_1971906_0_0_1"/>
<feature type="region of interest" description="Disordered" evidence="1">
    <location>
        <begin position="73"/>
        <end position="100"/>
    </location>
</feature>
<evidence type="ECO:0000256" key="1">
    <source>
        <dbReference type="SAM" id="MobiDB-lite"/>
    </source>
</evidence>
<organism evidence="2 3">
    <name type="scientific">Sphaerobolus stellatus (strain SS14)</name>
    <dbReference type="NCBI Taxonomy" id="990650"/>
    <lineage>
        <taxon>Eukaryota</taxon>
        <taxon>Fungi</taxon>
        <taxon>Dikarya</taxon>
        <taxon>Basidiomycota</taxon>
        <taxon>Agaricomycotina</taxon>
        <taxon>Agaricomycetes</taxon>
        <taxon>Phallomycetidae</taxon>
        <taxon>Geastrales</taxon>
        <taxon>Sphaerobolaceae</taxon>
        <taxon>Sphaerobolus</taxon>
    </lineage>
</organism>
<sequence length="127" mass="13994">MPKCPFYGMCPNALLKGHSCVFERQPGVAKDAMLQATDEDLRAISLKFLIQLPHQHHSTTTGKNPYPELPPLMVSSPGSRHPSSHWTTPTNRISTRQSPRPRPITLTLKIIGTGPITGRMSILPSSM</sequence>
<gene>
    <name evidence="2" type="ORF">M422DRAFT_31789</name>
</gene>
<protein>
    <submittedName>
        <fullName evidence="2">Uncharacterized protein</fullName>
    </submittedName>
</protein>
<dbReference type="EMBL" id="KN837137">
    <property type="protein sequence ID" value="KIJ41453.1"/>
    <property type="molecule type" value="Genomic_DNA"/>
</dbReference>
<proteinExistence type="predicted"/>
<dbReference type="Proteomes" id="UP000054279">
    <property type="component" value="Unassembled WGS sequence"/>
</dbReference>
<dbReference type="AlphaFoldDB" id="A0A0C9UEP5"/>